<dbReference type="InParanoid" id="A0A0D1YPV8"/>
<dbReference type="AlphaFoldDB" id="A0A0D1YPV8"/>
<dbReference type="InterPro" id="IPR024222">
    <property type="entry name" value="Ten1_fungal"/>
</dbReference>
<evidence type="ECO:0008006" key="3">
    <source>
        <dbReference type="Google" id="ProtNLM"/>
    </source>
</evidence>
<protein>
    <recommendedName>
        <fullName evidence="3">CST complex subunit Ten1</fullName>
    </recommendedName>
</protein>
<gene>
    <name evidence="1" type="ORF">PV09_06090</name>
</gene>
<dbReference type="GO" id="GO:0016233">
    <property type="term" value="P:telomere capping"/>
    <property type="evidence" value="ECO:0007669"/>
    <property type="project" value="InterPro"/>
</dbReference>
<keyword evidence="2" id="KW-1185">Reference proteome</keyword>
<dbReference type="GO" id="GO:1990879">
    <property type="term" value="C:CST complex"/>
    <property type="evidence" value="ECO:0007669"/>
    <property type="project" value="InterPro"/>
</dbReference>
<dbReference type="GO" id="GO:0043047">
    <property type="term" value="F:single-stranded telomeric DNA binding"/>
    <property type="evidence" value="ECO:0007669"/>
    <property type="project" value="InterPro"/>
</dbReference>
<name>A0A0D1YPV8_9PEZI</name>
<dbReference type="VEuPathDB" id="FungiDB:PV09_06090"/>
<dbReference type="Gene3D" id="2.40.50.140">
    <property type="entry name" value="Nucleic acid-binding proteins"/>
    <property type="match status" value="1"/>
</dbReference>
<dbReference type="Proteomes" id="UP000053259">
    <property type="component" value="Unassembled WGS sequence"/>
</dbReference>
<accession>A0A0D1YPV8</accession>
<dbReference type="GeneID" id="27314063"/>
<evidence type="ECO:0000313" key="2">
    <source>
        <dbReference type="Proteomes" id="UP000053259"/>
    </source>
</evidence>
<dbReference type="InterPro" id="IPR012340">
    <property type="entry name" value="NA-bd_OB-fold"/>
</dbReference>
<organism evidence="1 2">
    <name type="scientific">Verruconis gallopava</name>
    <dbReference type="NCBI Taxonomy" id="253628"/>
    <lineage>
        <taxon>Eukaryota</taxon>
        <taxon>Fungi</taxon>
        <taxon>Dikarya</taxon>
        <taxon>Ascomycota</taxon>
        <taxon>Pezizomycotina</taxon>
        <taxon>Dothideomycetes</taxon>
        <taxon>Pleosporomycetidae</taxon>
        <taxon>Venturiales</taxon>
        <taxon>Sympoventuriaceae</taxon>
        <taxon>Verruconis</taxon>
    </lineage>
</organism>
<dbReference type="Pfam" id="PF12658">
    <property type="entry name" value="Ten1"/>
    <property type="match status" value="1"/>
</dbReference>
<dbReference type="EMBL" id="KN847548">
    <property type="protein sequence ID" value="KIW02652.1"/>
    <property type="molecule type" value="Genomic_DNA"/>
</dbReference>
<dbReference type="RefSeq" id="XP_016212521.1">
    <property type="nucleotide sequence ID" value="XM_016359685.1"/>
</dbReference>
<dbReference type="OrthoDB" id="5275361at2759"/>
<dbReference type="HOGENOM" id="CLU_102601_1_0_1"/>
<reference evidence="1 2" key="1">
    <citation type="submission" date="2015-01" db="EMBL/GenBank/DDBJ databases">
        <title>The Genome Sequence of Ochroconis gallopava CBS43764.</title>
        <authorList>
            <consortium name="The Broad Institute Genomics Platform"/>
            <person name="Cuomo C."/>
            <person name="de Hoog S."/>
            <person name="Gorbushina A."/>
            <person name="Stielow B."/>
            <person name="Teixiera M."/>
            <person name="Abouelleil A."/>
            <person name="Chapman S.B."/>
            <person name="Priest M."/>
            <person name="Young S.K."/>
            <person name="Wortman J."/>
            <person name="Nusbaum C."/>
            <person name="Birren B."/>
        </authorList>
    </citation>
    <scope>NUCLEOTIDE SEQUENCE [LARGE SCALE GENOMIC DNA]</scope>
    <source>
        <strain evidence="1 2">CBS 43764</strain>
    </source>
</reference>
<sequence length="118" mass="12946">MTSSVPTKLIFLTDLPSYSQGDKVRFMGCIDEYNAATGILTLKHDYMSKNHTAHVNVEHVREGLPSTAIAVGAWINIVGYIQGHQNSASIVQATMLWEAGPLKVADYERALQARKDNG</sequence>
<proteinExistence type="predicted"/>
<evidence type="ECO:0000313" key="1">
    <source>
        <dbReference type="EMBL" id="KIW02652.1"/>
    </source>
</evidence>